<evidence type="ECO:0000313" key="2">
    <source>
        <dbReference type="WBParaSite" id="jg3518"/>
    </source>
</evidence>
<dbReference type="WBParaSite" id="jg3518">
    <property type="protein sequence ID" value="jg3518"/>
    <property type="gene ID" value="jg3518"/>
</dbReference>
<dbReference type="Pfam" id="PF05380">
    <property type="entry name" value="Peptidase_A17"/>
    <property type="match status" value="1"/>
</dbReference>
<name>A0A915E715_9BILA</name>
<accession>A0A915E715</accession>
<keyword evidence="1" id="KW-1185">Reference proteome</keyword>
<proteinExistence type="predicted"/>
<dbReference type="Proteomes" id="UP000887574">
    <property type="component" value="Unplaced"/>
</dbReference>
<reference evidence="2" key="1">
    <citation type="submission" date="2022-11" db="UniProtKB">
        <authorList>
            <consortium name="WormBaseParasite"/>
        </authorList>
    </citation>
    <scope>IDENTIFICATION</scope>
</reference>
<evidence type="ECO:0000313" key="1">
    <source>
        <dbReference type="Proteomes" id="UP000887574"/>
    </source>
</evidence>
<dbReference type="AlphaFoldDB" id="A0A915E715"/>
<dbReference type="InterPro" id="IPR008042">
    <property type="entry name" value="Retrotrans_Pao"/>
</dbReference>
<sequence>METAYGALLYARSNETSHLLCFKNRVVPNSSKTATTKATIFKLELHATAYAAELLTAVQWKLRASLNHLTLDRLPVRGQLTKQLGKTGEDETEFHNNLRTGACDHLPLKNGHRVIWFHLIAAKCFIDVGMINCRGRGFAKKRMRSLT</sequence>
<protein>
    <submittedName>
        <fullName evidence="2">Uncharacterized protein</fullName>
    </submittedName>
</protein>
<organism evidence="1 2">
    <name type="scientific">Ditylenchus dipsaci</name>
    <dbReference type="NCBI Taxonomy" id="166011"/>
    <lineage>
        <taxon>Eukaryota</taxon>
        <taxon>Metazoa</taxon>
        <taxon>Ecdysozoa</taxon>
        <taxon>Nematoda</taxon>
        <taxon>Chromadorea</taxon>
        <taxon>Rhabditida</taxon>
        <taxon>Tylenchina</taxon>
        <taxon>Tylenchomorpha</taxon>
        <taxon>Sphaerularioidea</taxon>
        <taxon>Anguinidae</taxon>
        <taxon>Anguininae</taxon>
        <taxon>Ditylenchus</taxon>
    </lineage>
</organism>